<dbReference type="GO" id="GO:0005524">
    <property type="term" value="F:ATP binding"/>
    <property type="evidence" value="ECO:0007669"/>
    <property type="project" value="UniProtKB-KW"/>
</dbReference>
<dbReference type="Proteomes" id="UP000448877">
    <property type="component" value="Unassembled WGS sequence"/>
</dbReference>
<keyword evidence="2" id="KW-0067">ATP-binding</keyword>
<evidence type="ECO:0000313" key="3">
    <source>
        <dbReference type="Proteomes" id="UP000448877"/>
    </source>
</evidence>
<dbReference type="InterPro" id="IPR049945">
    <property type="entry name" value="AAA_22"/>
</dbReference>
<proteinExistence type="predicted"/>
<keyword evidence="2" id="KW-0547">Nucleotide-binding</keyword>
<protein>
    <submittedName>
        <fullName evidence="2">ATP-binding protein</fullName>
    </submittedName>
</protein>
<dbReference type="GO" id="GO:0016887">
    <property type="term" value="F:ATP hydrolysis activity"/>
    <property type="evidence" value="ECO:0007669"/>
    <property type="project" value="InterPro"/>
</dbReference>
<reference evidence="2 3" key="1">
    <citation type="journal article" date="2019" name="Nat. Med.">
        <title>A library of human gut bacterial isolates paired with longitudinal multiomics data enables mechanistic microbiome research.</title>
        <authorList>
            <person name="Poyet M."/>
            <person name="Groussin M."/>
            <person name="Gibbons S.M."/>
            <person name="Avila-Pacheco J."/>
            <person name="Jiang X."/>
            <person name="Kearney S.M."/>
            <person name="Perrotta A.R."/>
            <person name="Berdy B."/>
            <person name="Zhao S."/>
            <person name="Lieberman T.D."/>
            <person name="Swanson P.K."/>
            <person name="Smith M."/>
            <person name="Roesemann S."/>
            <person name="Alexander J.E."/>
            <person name="Rich S.A."/>
            <person name="Livny J."/>
            <person name="Vlamakis H."/>
            <person name="Clish C."/>
            <person name="Bullock K."/>
            <person name="Deik A."/>
            <person name="Scott J."/>
            <person name="Pierce K.A."/>
            <person name="Xavier R.J."/>
            <person name="Alm E.J."/>
        </authorList>
    </citation>
    <scope>NUCLEOTIDE SEQUENCE [LARGE SCALE GENOMIC DNA]</scope>
    <source>
        <strain evidence="2 3">BIOML-A6</strain>
    </source>
</reference>
<name>A0A108T2Z1_9BACE</name>
<gene>
    <name evidence="2" type="ORF">F2Y81_21265</name>
</gene>
<dbReference type="Pfam" id="PF13401">
    <property type="entry name" value="AAA_22"/>
    <property type="match status" value="1"/>
</dbReference>
<accession>A0A108T2Z1</accession>
<feature type="domain" description="ORC1/DEAH AAA+ ATPase" evidence="1">
    <location>
        <begin position="110"/>
        <end position="223"/>
    </location>
</feature>
<sequence>MEITNRIKDKVTDCLFFELKERRVSQAEFARIIALRHGIKFDKSVLSQIKYEKERNYSVIKDTSWLVLARHYRCMEDNAWETVDTKAFITVQTHLEKCQEYGIWQVLCDRAGIGKSYAAKEYAYEHGNVIYVDCSDYPGKGDFVRYLAGQFGLQNTGGIDKLWRDVTNELLLLYKPLLILDEFGDCAEAVITLMKGLYNKANLGSQMALGCYFIGADNLQKRLVDGRRVSKRSYAEFWSRFNGRITTLNYGKKQDAFGNELRKEIEAIVDANLPEELADRREDIIEKSFVTNGVRAIRNEIVIQKMLLEKRRQIEQNKGG</sequence>
<dbReference type="RefSeq" id="WP_007215716.1">
    <property type="nucleotide sequence ID" value="NZ_CABMLT010000030.1"/>
</dbReference>
<dbReference type="SUPFAM" id="SSF52540">
    <property type="entry name" value="P-loop containing nucleoside triphosphate hydrolases"/>
    <property type="match status" value="1"/>
</dbReference>
<comment type="caution">
    <text evidence="2">The sequence shown here is derived from an EMBL/GenBank/DDBJ whole genome shotgun (WGS) entry which is preliminary data.</text>
</comment>
<organism evidence="2 3">
    <name type="scientific">Bacteroides cellulosilyticus</name>
    <dbReference type="NCBI Taxonomy" id="246787"/>
    <lineage>
        <taxon>Bacteria</taxon>
        <taxon>Pseudomonadati</taxon>
        <taxon>Bacteroidota</taxon>
        <taxon>Bacteroidia</taxon>
        <taxon>Bacteroidales</taxon>
        <taxon>Bacteroidaceae</taxon>
        <taxon>Bacteroides</taxon>
    </lineage>
</organism>
<dbReference type="AlphaFoldDB" id="A0A108T2Z1"/>
<dbReference type="EMBL" id="VVYV01000044">
    <property type="protein sequence ID" value="KAA5414152.1"/>
    <property type="molecule type" value="Genomic_DNA"/>
</dbReference>
<evidence type="ECO:0000259" key="1">
    <source>
        <dbReference type="Pfam" id="PF13401"/>
    </source>
</evidence>
<evidence type="ECO:0000313" key="2">
    <source>
        <dbReference type="EMBL" id="KAA5414152.1"/>
    </source>
</evidence>
<dbReference type="InterPro" id="IPR027417">
    <property type="entry name" value="P-loop_NTPase"/>
</dbReference>